<accession>A0A2S9E2M4</accession>
<dbReference type="Pfam" id="PF04343">
    <property type="entry name" value="DUF488"/>
    <property type="match status" value="1"/>
</dbReference>
<dbReference type="PANTHER" id="PTHR39337">
    <property type="entry name" value="BLR5642 PROTEIN"/>
    <property type="match status" value="1"/>
</dbReference>
<dbReference type="AlphaFoldDB" id="A0A2S9E2M4"/>
<comment type="caution">
    <text evidence="1">The sequence shown here is derived from an EMBL/GenBank/DDBJ whole genome shotgun (WGS) entry which is preliminary data.</text>
</comment>
<protein>
    <recommendedName>
        <fullName evidence="3">DUF488 domain-containing protein</fullName>
    </recommendedName>
</protein>
<name>A0A2S9E2M4_9PSED</name>
<organism evidence="1 2">
    <name type="scientific">Pseudomonas poae</name>
    <dbReference type="NCBI Taxonomy" id="200451"/>
    <lineage>
        <taxon>Bacteria</taxon>
        <taxon>Pseudomonadati</taxon>
        <taxon>Pseudomonadota</taxon>
        <taxon>Gammaproteobacteria</taxon>
        <taxon>Pseudomonadales</taxon>
        <taxon>Pseudomonadaceae</taxon>
        <taxon>Pseudomonas</taxon>
    </lineage>
</organism>
<evidence type="ECO:0000313" key="2">
    <source>
        <dbReference type="Proteomes" id="UP000238045"/>
    </source>
</evidence>
<sequence>MTLYTAGYEGLTIDAFIARLKQAGIDKVLDVREYPLSRKKGFSKNAFAQCLAAEGISYEHSRPLGCPKPIRKQYKEEGVWAVYARDFRSYIRTQTSVLNALLSSSMEQRICMVCYEADASFCHRSLIAEAAQELDPSLVTLHLPTKTDLFVGELRSVA</sequence>
<dbReference type="RefSeq" id="WP_105700046.1">
    <property type="nucleotide sequence ID" value="NZ_CP159260.1"/>
</dbReference>
<evidence type="ECO:0008006" key="3">
    <source>
        <dbReference type="Google" id="ProtNLM"/>
    </source>
</evidence>
<dbReference type="Proteomes" id="UP000238045">
    <property type="component" value="Unassembled WGS sequence"/>
</dbReference>
<dbReference type="InterPro" id="IPR007438">
    <property type="entry name" value="DUF488"/>
</dbReference>
<reference evidence="1 2" key="1">
    <citation type="submission" date="2017-09" db="EMBL/GenBank/DDBJ databases">
        <title>Genomic, metabolic, and phenotypic characteristics of bacterial isolates from the natural microbiome of the model nematode Caenorhabditis elegans.</title>
        <authorList>
            <person name="Zimmermann J."/>
            <person name="Obeng N."/>
            <person name="Yang W."/>
            <person name="Obeng O."/>
            <person name="Kissoyan K."/>
            <person name="Pees B."/>
            <person name="Dirksen P."/>
            <person name="Hoppner M."/>
            <person name="Franke A."/>
            <person name="Rosenstiel P."/>
            <person name="Leippe M."/>
            <person name="Dierking K."/>
            <person name="Kaleta C."/>
            <person name="Schulenburg H."/>
        </authorList>
    </citation>
    <scope>NUCLEOTIDE SEQUENCE [LARGE SCALE GENOMIC DNA]</scope>
    <source>
        <strain evidence="1 2">MYb117</strain>
    </source>
</reference>
<keyword evidence="2" id="KW-1185">Reference proteome</keyword>
<gene>
    <name evidence="1" type="ORF">CQZ99_27810</name>
</gene>
<evidence type="ECO:0000313" key="1">
    <source>
        <dbReference type="EMBL" id="PRC09074.1"/>
    </source>
</evidence>
<proteinExistence type="predicted"/>
<dbReference type="PANTHER" id="PTHR39337:SF1">
    <property type="entry name" value="BLR5642 PROTEIN"/>
    <property type="match status" value="1"/>
</dbReference>
<dbReference type="EMBL" id="PCQL01000057">
    <property type="protein sequence ID" value="PRC09074.1"/>
    <property type="molecule type" value="Genomic_DNA"/>
</dbReference>